<dbReference type="SUPFAM" id="SSF50475">
    <property type="entry name" value="FMN-binding split barrel"/>
    <property type="match status" value="1"/>
</dbReference>
<evidence type="ECO:0000313" key="1">
    <source>
        <dbReference type="EMBL" id="MST89754.1"/>
    </source>
</evidence>
<keyword evidence="2" id="KW-1185">Reference proteome</keyword>
<evidence type="ECO:0000313" key="2">
    <source>
        <dbReference type="Proteomes" id="UP000442619"/>
    </source>
</evidence>
<sequence>MLFSFGGKLFMEWMAEEVSNHDELLEIFKVCDTLHLAINNGQYPYLVPLSYGVEYVDHHIVLYFHGVEEGMKDELFKKNPHVTCSVDIVYEYNEKPGENISCSYASAIGEGVVTRLDRQDYEYAMDLIQTHYGFEGFSYDPAMLESMIFYKVDLTHVTGRRHIKKPEEVML</sequence>
<gene>
    <name evidence="1" type="ORF">FYJ79_09250</name>
</gene>
<proteinExistence type="predicted"/>
<reference evidence="1 2" key="1">
    <citation type="submission" date="2019-08" db="EMBL/GenBank/DDBJ databases">
        <title>In-depth cultivation of the pig gut microbiome towards novel bacterial diversity and tailored functional studies.</title>
        <authorList>
            <person name="Wylensek D."/>
            <person name="Hitch T.C.A."/>
            <person name="Clavel T."/>
        </authorList>
    </citation>
    <scope>NUCLEOTIDE SEQUENCE [LARGE SCALE GENOMIC DNA]</scope>
    <source>
        <strain evidence="1 2">CA-Schmier-601-WT-3</strain>
    </source>
</reference>
<evidence type="ECO:0008006" key="3">
    <source>
        <dbReference type="Google" id="ProtNLM"/>
    </source>
</evidence>
<comment type="caution">
    <text evidence="1">The sequence shown here is derived from an EMBL/GenBank/DDBJ whole genome shotgun (WGS) entry which is preliminary data.</text>
</comment>
<dbReference type="EMBL" id="VUNM01000023">
    <property type="protein sequence ID" value="MST89754.1"/>
    <property type="molecule type" value="Genomic_DNA"/>
</dbReference>
<dbReference type="InterPro" id="IPR012349">
    <property type="entry name" value="Split_barrel_FMN-bd"/>
</dbReference>
<dbReference type="PANTHER" id="PTHR34071">
    <property type="entry name" value="5-NITROIMIDAZOLE ANTIBIOTICS RESISTANCE PROTEIN, NIMA-FAMILY-RELATED PROTEIN-RELATED"/>
    <property type="match status" value="1"/>
</dbReference>
<organism evidence="1 2">
    <name type="scientific">Sharpea porci</name>
    <dbReference type="NCBI Taxonomy" id="2652286"/>
    <lineage>
        <taxon>Bacteria</taxon>
        <taxon>Bacillati</taxon>
        <taxon>Bacillota</taxon>
        <taxon>Erysipelotrichia</taxon>
        <taxon>Erysipelotrichales</taxon>
        <taxon>Coprobacillaceae</taxon>
        <taxon>Sharpea</taxon>
    </lineage>
</organism>
<dbReference type="AlphaFoldDB" id="A0A844FVJ5"/>
<dbReference type="Pfam" id="PF12900">
    <property type="entry name" value="Pyridox_ox_2"/>
    <property type="match status" value="1"/>
</dbReference>
<name>A0A844FVJ5_9FIRM</name>
<dbReference type="Proteomes" id="UP000442619">
    <property type="component" value="Unassembled WGS sequence"/>
</dbReference>
<protein>
    <recommendedName>
        <fullName evidence="3">5-nitroimidazole antibiotic resistance protein</fullName>
    </recommendedName>
</protein>
<dbReference type="Gene3D" id="2.30.110.10">
    <property type="entry name" value="Electron Transport, Fmn-binding Protein, Chain A"/>
    <property type="match status" value="1"/>
</dbReference>
<accession>A0A844FVJ5</accession>
<dbReference type="PANTHER" id="PTHR34071:SF2">
    <property type="entry name" value="FLAVIN-NUCLEOTIDE-BINDING PROTEIN"/>
    <property type="match status" value="1"/>
</dbReference>
<dbReference type="InterPro" id="IPR024747">
    <property type="entry name" value="Pyridox_Oxase-rel"/>
</dbReference>